<sequence length="578" mass="66084">MSCLFKADLDIGLTINEYVGQLLNGVNQNDAISSLSDDLTLSQIDGVMENINASHVNYLTHLRSLPLEHHKVVWITTLSTITCESNKILKFITNYGEKYPERDLSSITLQLCQTFLIREEIQLGFLKQSNTIILDLVDLFNGSGKLFDQFINFINAALKCTQNSLPVDNGLLDNSASMLRKITNLIKKLYLSLNGRKTMLSSLFTTIVNLLECMYECDQSHLVLELIDDILYPELPLRLSKDSKIGLNFVLDYYIYISFNLFSLSFNDASIDNEMAKKADLYFKIFLNFPPSSYYLYVTFRKSPRDRVVYQVILPEDSDEKRKAFKRIEVSVLFVLNKILMARDLDDVISFSSMVNSELETCHRILSGVITLFLNVELERPDSASSISTVVDQERAEPSLLRSNTRSIGSIIHNGSYKERLFAVIKLMEQLMNLDITKFGKCFSLDSDFNSDFKHLHKTIENSPGRVKYFKLVNLVSKYLKLLSLKFLVKSVGSNEFSLSKLKDFLDNPASVQEILEIKPLLNYEVSMKNNEEFYKFSINEMSLGTQQDMVNHQLELAKQINGLESILEGNVYEMTKK</sequence>
<protein>
    <submittedName>
        <fullName evidence="1">Uncharacterized protein</fullName>
    </submittedName>
</protein>
<comment type="caution">
    <text evidence="1">The sequence shown here is derived from an EMBL/GenBank/DDBJ whole genome shotgun (WGS) entry which is preliminary data.</text>
</comment>
<organism evidence="1 2">
    <name type="scientific">[Candida] jaroonii</name>
    <dbReference type="NCBI Taxonomy" id="467808"/>
    <lineage>
        <taxon>Eukaryota</taxon>
        <taxon>Fungi</taxon>
        <taxon>Dikarya</taxon>
        <taxon>Ascomycota</taxon>
        <taxon>Saccharomycotina</taxon>
        <taxon>Pichiomycetes</taxon>
        <taxon>Debaryomycetaceae</taxon>
        <taxon>Yamadazyma</taxon>
    </lineage>
</organism>
<proteinExistence type="predicted"/>
<reference evidence="1" key="1">
    <citation type="submission" date="2022-06" db="EMBL/GenBank/DDBJ databases">
        <authorList>
            <person name="Legras J.-L."/>
            <person name="Devillers H."/>
            <person name="Grondin C."/>
        </authorList>
    </citation>
    <scope>NUCLEOTIDE SEQUENCE</scope>
    <source>
        <strain evidence="1">CLIB 1444</strain>
    </source>
</reference>
<evidence type="ECO:0000313" key="2">
    <source>
        <dbReference type="Proteomes" id="UP001152531"/>
    </source>
</evidence>
<keyword evidence="2" id="KW-1185">Reference proteome</keyword>
<gene>
    <name evidence="1" type="ORF">CLIB1444_01S05622</name>
</gene>
<dbReference type="Proteomes" id="UP001152531">
    <property type="component" value="Unassembled WGS sequence"/>
</dbReference>
<name>A0ACA9Y0I2_9ASCO</name>
<evidence type="ECO:0000313" key="1">
    <source>
        <dbReference type="EMBL" id="CAH6718388.1"/>
    </source>
</evidence>
<dbReference type="EMBL" id="CALSDN010000001">
    <property type="protein sequence ID" value="CAH6718388.1"/>
    <property type="molecule type" value="Genomic_DNA"/>
</dbReference>
<accession>A0ACA9Y0I2</accession>